<dbReference type="InterPro" id="IPR004360">
    <property type="entry name" value="Glyas_Fos-R_dOase_dom"/>
</dbReference>
<organism evidence="2 3">
    <name type="scientific">Candidatus Beckwithbacteria bacterium CG23_combo_of_CG06-09_8_20_14_all_34_8</name>
    <dbReference type="NCBI Taxonomy" id="1974497"/>
    <lineage>
        <taxon>Bacteria</taxon>
        <taxon>Candidatus Beckwithiibacteriota</taxon>
    </lineage>
</organism>
<dbReference type="InterPro" id="IPR037523">
    <property type="entry name" value="VOC_core"/>
</dbReference>
<protein>
    <submittedName>
        <fullName evidence="2">Glyoxalase</fullName>
    </submittedName>
</protein>
<evidence type="ECO:0000313" key="3">
    <source>
        <dbReference type="Proteomes" id="UP000229459"/>
    </source>
</evidence>
<evidence type="ECO:0000259" key="1">
    <source>
        <dbReference type="PROSITE" id="PS51819"/>
    </source>
</evidence>
<gene>
    <name evidence="2" type="ORF">COX08_01575</name>
</gene>
<dbReference type="Proteomes" id="UP000229459">
    <property type="component" value="Unassembled WGS sequence"/>
</dbReference>
<dbReference type="AlphaFoldDB" id="A0A2H0B6Q2"/>
<proteinExistence type="predicted"/>
<name>A0A2H0B6Q2_9BACT</name>
<dbReference type="PROSITE" id="PS51819">
    <property type="entry name" value="VOC"/>
    <property type="match status" value="1"/>
</dbReference>
<dbReference type="EMBL" id="PCSR01000034">
    <property type="protein sequence ID" value="PIP53326.1"/>
    <property type="molecule type" value="Genomic_DNA"/>
</dbReference>
<comment type="caution">
    <text evidence="2">The sequence shown here is derived from an EMBL/GenBank/DDBJ whole genome shotgun (WGS) entry which is preliminary data.</text>
</comment>
<feature type="domain" description="VOC" evidence="1">
    <location>
        <begin position="2"/>
        <end position="125"/>
    </location>
</feature>
<dbReference type="PANTHER" id="PTHR36503:SF3">
    <property type="entry name" value="BLR0126 PROTEIN"/>
    <property type="match status" value="1"/>
</dbReference>
<evidence type="ECO:0000313" key="2">
    <source>
        <dbReference type="EMBL" id="PIP53326.1"/>
    </source>
</evidence>
<dbReference type="Pfam" id="PF00903">
    <property type="entry name" value="Glyoxalase"/>
    <property type="match status" value="1"/>
</dbReference>
<reference evidence="2 3" key="1">
    <citation type="submission" date="2017-09" db="EMBL/GenBank/DDBJ databases">
        <title>Depth-based differentiation of microbial function through sediment-hosted aquifers and enrichment of novel symbionts in the deep terrestrial subsurface.</title>
        <authorList>
            <person name="Probst A.J."/>
            <person name="Ladd B."/>
            <person name="Jarett J.K."/>
            <person name="Geller-Mcgrath D.E."/>
            <person name="Sieber C.M."/>
            <person name="Emerson J.B."/>
            <person name="Anantharaman K."/>
            <person name="Thomas B.C."/>
            <person name="Malmstrom R."/>
            <person name="Stieglmeier M."/>
            <person name="Klingl A."/>
            <person name="Woyke T."/>
            <person name="Ryan C.M."/>
            <person name="Banfield J.F."/>
        </authorList>
    </citation>
    <scope>NUCLEOTIDE SEQUENCE [LARGE SCALE GENOMIC DNA]</scope>
    <source>
        <strain evidence="2">CG23_combo_of_CG06-09_8_20_14_all_34_8</strain>
    </source>
</reference>
<accession>A0A2H0B6Q2</accession>
<sequence>MKLNAVGVASSNLTKTVEFYKLLGFDFPSLKGDDQYVESNDKKGSIKLMIDSFEMVKSILGYLPKPSNHSNFAILYDNPTEIDEIITKLSQKDFTIIKKPWNAFWGQRYAIVQDPDGYKVDLYAYL</sequence>
<dbReference type="InterPro" id="IPR029068">
    <property type="entry name" value="Glyas_Bleomycin-R_OHBP_Dase"/>
</dbReference>
<dbReference type="Gene3D" id="3.10.180.10">
    <property type="entry name" value="2,3-Dihydroxybiphenyl 1,2-Dioxygenase, domain 1"/>
    <property type="match status" value="1"/>
</dbReference>
<dbReference type="SUPFAM" id="SSF54593">
    <property type="entry name" value="Glyoxalase/Bleomycin resistance protein/Dihydroxybiphenyl dioxygenase"/>
    <property type="match status" value="1"/>
</dbReference>
<dbReference type="PANTHER" id="PTHR36503">
    <property type="entry name" value="BLR2520 PROTEIN"/>
    <property type="match status" value="1"/>
</dbReference>